<dbReference type="GO" id="GO:0004362">
    <property type="term" value="F:glutathione-disulfide reductase (NADPH) activity"/>
    <property type="evidence" value="ECO:0007669"/>
    <property type="project" value="TreeGrafter"/>
</dbReference>
<keyword evidence="15" id="KW-1185">Reference proteome</keyword>
<keyword evidence="7" id="KW-0712">Selenocysteine</keyword>
<dbReference type="Proteomes" id="UP000007303">
    <property type="component" value="Unassembled WGS sequence"/>
</dbReference>
<proteinExistence type="inferred from homology"/>
<dbReference type="STRING" id="99883.ENSTNIP00000019878"/>
<dbReference type="Gene3D" id="3.30.390.30">
    <property type="match status" value="1"/>
</dbReference>
<dbReference type="NCBIfam" id="TIGR01438">
    <property type="entry name" value="TGR"/>
    <property type="match status" value="1"/>
</dbReference>
<dbReference type="PRINTS" id="PR00411">
    <property type="entry name" value="PNDRDTASEI"/>
</dbReference>
<name>H3DH84_TETNG</name>
<keyword evidence="8 11" id="KW-0560">Oxidoreductase</keyword>
<evidence type="ECO:0000256" key="4">
    <source>
        <dbReference type="ARBA" id="ARBA00022630"/>
    </source>
</evidence>
<dbReference type="InterPro" id="IPR023753">
    <property type="entry name" value="FAD/NAD-binding_dom"/>
</dbReference>
<dbReference type="EC" id="1.8.1.9" evidence="3"/>
<evidence type="ECO:0000256" key="9">
    <source>
        <dbReference type="ARBA" id="ARBA00023157"/>
    </source>
</evidence>
<dbReference type="FunCoup" id="H3DH84">
    <property type="interactions" value="171"/>
</dbReference>
<protein>
    <recommendedName>
        <fullName evidence="3">thioredoxin-disulfide reductase (NADPH)</fullName>
        <ecNumber evidence="3">1.8.1.9</ecNumber>
    </recommendedName>
</protein>
<dbReference type="InterPro" id="IPR012999">
    <property type="entry name" value="Pyr_OxRdtase_I_AS"/>
</dbReference>
<evidence type="ECO:0000256" key="1">
    <source>
        <dbReference type="ARBA" id="ARBA00001974"/>
    </source>
</evidence>
<feature type="domain" description="FAD/NAD(P)-binding" evidence="13">
    <location>
        <begin position="21"/>
        <end position="356"/>
    </location>
</feature>
<dbReference type="GO" id="GO:0006749">
    <property type="term" value="P:glutathione metabolic process"/>
    <property type="evidence" value="ECO:0007669"/>
    <property type="project" value="TreeGrafter"/>
</dbReference>
<dbReference type="GO" id="GO:0050660">
    <property type="term" value="F:flavin adenine dinucleotide binding"/>
    <property type="evidence" value="ECO:0007669"/>
    <property type="project" value="InterPro"/>
</dbReference>
<dbReference type="SUPFAM" id="SSF55424">
    <property type="entry name" value="FAD/NAD-linked reductases, dimerisation (C-terminal) domain"/>
    <property type="match status" value="1"/>
</dbReference>
<keyword evidence="10 11" id="KW-0676">Redox-active center</keyword>
<dbReference type="InterPro" id="IPR036188">
    <property type="entry name" value="FAD/NAD-bd_sf"/>
</dbReference>
<evidence type="ECO:0000256" key="5">
    <source>
        <dbReference type="ARBA" id="ARBA00022827"/>
    </source>
</evidence>
<dbReference type="InParanoid" id="H3DH84"/>
<evidence type="ECO:0000256" key="7">
    <source>
        <dbReference type="ARBA" id="ARBA00022933"/>
    </source>
</evidence>
<reference evidence="14" key="2">
    <citation type="submission" date="2025-08" db="UniProtKB">
        <authorList>
            <consortium name="Ensembl"/>
        </authorList>
    </citation>
    <scope>IDENTIFICATION</scope>
</reference>
<evidence type="ECO:0000256" key="10">
    <source>
        <dbReference type="ARBA" id="ARBA00023284"/>
    </source>
</evidence>
<comment type="similarity">
    <text evidence="2 11">Belongs to the class-I pyridine nucleotide-disulfide oxidoreductase family.</text>
</comment>
<feature type="domain" description="Pyridine nucleotide-disulphide oxidoreductase dimerisation" evidence="12">
    <location>
        <begin position="376"/>
        <end position="485"/>
    </location>
</feature>
<dbReference type="FunFam" id="3.50.50.60:FF:000190">
    <property type="entry name" value="Thioredoxin reductase"/>
    <property type="match status" value="1"/>
</dbReference>
<dbReference type="GO" id="GO:0045454">
    <property type="term" value="P:cell redox homeostasis"/>
    <property type="evidence" value="ECO:0007669"/>
    <property type="project" value="InterPro"/>
</dbReference>
<dbReference type="FunFam" id="3.30.390.30:FF:000004">
    <property type="entry name" value="Thioredoxin reductase 1, cytoplasmic"/>
    <property type="match status" value="1"/>
</dbReference>
<dbReference type="Ensembl" id="ENSTNIT00000020108.1">
    <property type="protein sequence ID" value="ENSTNIP00000019878.1"/>
    <property type="gene ID" value="ENSTNIG00000016765.1"/>
</dbReference>
<dbReference type="OMA" id="CFDYVKP"/>
<dbReference type="InterPro" id="IPR016156">
    <property type="entry name" value="FAD/NAD-linked_Rdtase_dimer_sf"/>
</dbReference>
<dbReference type="InterPro" id="IPR006338">
    <property type="entry name" value="Thioredoxin/glutathione_Rdtase"/>
</dbReference>
<dbReference type="InterPro" id="IPR004099">
    <property type="entry name" value="Pyr_nucl-diS_OxRdtase_dimer"/>
</dbReference>
<evidence type="ECO:0000259" key="13">
    <source>
        <dbReference type="Pfam" id="PF07992"/>
    </source>
</evidence>
<comment type="cofactor">
    <cofactor evidence="1">
        <name>FAD</name>
        <dbReference type="ChEBI" id="CHEBI:57692"/>
    </cofactor>
</comment>
<dbReference type="AlphaFoldDB" id="H3DH84"/>
<reference evidence="15" key="1">
    <citation type="journal article" date="2004" name="Nature">
        <title>Genome duplication in the teleost fish Tetraodon nigroviridis reveals the early vertebrate proto-karyotype.</title>
        <authorList>
            <person name="Jaillon O."/>
            <person name="Aury J.-M."/>
            <person name="Brunet F."/>
            <person name="Petit J.-L."/>
            <person name="Stange-Thomann N."/>
            <person name="Mauceli E."/>
            <person name="Bouneau L."/>
            <person name="Fischer C."/>
            <person name="Ozouf-Costaz C."/>
            <person name="Bernot A."/>
            <person name="Nicaud S."/>
            <person name="Jaffe D."/>
            <person name="Fisher S."/>
            <person name="Lutfalla G."/>
            <person name="Dossat C."/>
            <person name="Segurens B."/>
            <person name="Dasilva C."/>
            <person name="Salanoubat M."/>
            <person name="Levy M."/>
            <person name="Boudet N."/>
            <person name="Castellano S."/>
            <person name="Anthouard V."/>
            <person name="Jubin C."/>
            <person name="Castelli V."/>
            <person name="Katinka M."/>
            <person name="Vacherie B."/>
            <person name="Biemont C."/>
            <person name="Skalli Z."/>
            <person name="Cattolico L."/>
            <person name="Poulain J."/>
            <person name="De Berardinis V."/>
            <person name="Cruaud C."/>
            <person name="Duprat S."/>
            <person name="Brottier P."/>
            <person name="Coutanceau J.-P."/>
            <person name="Gouzy J."/>
            <person name="Parra G."/>
            <person name="Lardier G."/>
            <person name="Chapple C."/>
            <person name="McKernan K.J."/>
            <person name="McEwan P."/>
            <person name="Bosak S."/>
            <person name="Kellis M."/>
            <person name="Volff J.-N."/>
            <person name="Guigo R."/>
            <person name="Zody M.C."/>
            <person name="Mesirov J."/>
            <person name="Lindblad-Toh K."/>
            <person name="Birren B."/>
            <person name="Nusbaum C."/>
            <person name="Kahn D."/>
            <person name="Robinson-Rechavi M."/>
            <person name="Laudet V."/>
            <person name="Schachter V."/>
            <person name="Quetier F."/>
            <person name="Saurin W."/>
            <person name="Scarpelli C."/>
            <person name="Wincker P."/>
            <person name="Lander E.S."/>
            <person name="Weissenbach J."/>
            <person name="Roest Crollius H."/>
        </authorList>
    </citation>
    <scope>NUCLEOTIDE SEQUENCE [LARGE SCALE GENOMIC DNA]</scope>
</reference>
<dbReference type="Pfam" id="PF07992">
    <property type="entry name" value="Pyr_redox_2"/>
    <property type="match status" value="1"/>
</dbReference>
<dbReference type="PANTHER" id="PTHR42737">
    <property type="entry name" value="GLUTATHIONE REDUCTASE"/>
    <property type="match status" value="1"/>
</dbReference>
<evidence type="ECO:0000256" key="11">
    <source>
        <dbReference type="RuleBase" id="RU003691"/>
    </source>
</evidence>
<reference evidence="14" key="3">
    <citation type="submission" date="2025-09" db="UniProtKB">
        <authorList>
            <consortium name="Ensembl"/>
        </authorList>
    </citation>
    <scope>IDENTIFICATION</scope>
</reference>
<dbReference type="PANTHER" id="PTHR42737:SF7">
    <property type="entry name" value="THIOREDOXIN-DISULFIDE REDUCTASE"/>
    <property type="match status" value="1"/>
</dbReference>
<sequence>LFVLKYVRASHLLSFIGKYDYDLVVIGGGSGGLACSKEAAQLGQNVAVLDYVEPSIKGTKWGLGGTCVNVGCIPKKLMHQAALLGTAVKDAKKYGWQIPEPISHDWAAMAEAVQNHVRSLNWGHRVQLQDKKVKYLNMRGSLVDEHTVKGVTKAGKETILTAKNIVIATGGRPKYPTDIPGATEHGITSDDIFWLRKSPGKTLVVGASSDVALECAGFLTGIGLDATVMVRSIALRGFDQQMAALVTDYMETYGTKFAWKCIPKRVEKMPSGALQVTWTDLNTSKEQQDTYDCVLWAVGRAPETKILGLDKLGVQVSKETGKLIVHPDESTSVPIYAFGDIAEGRPELTPTAIKAGKLLAHRLAGRSTELMNYHNVPTTVFTPLEYGCVGLSEEDAEKRHGKDRIEVYHAFYKPLEFTVAERDASQCYLKVVCEGDGGQKILGLHFTGPNAGEVTQGFALSLKCGATYSHLLQTVGIHPTCAEEVIKVNITKRSGLDATVTGC</sequence>
<dbReference type="GeneTree" id="ENSGT00940000158832"/>
<dbReference type="GO" id="GO:0005739">
    <property type="term" value="C:mitochondrion"/>
    <property type="evidence" value="ECO:0007669"/>
    <property type="project" value="TreeGrafter"/>
</dbReference>
<dbReference type="GO" id="GO:0034599">
    <property type="term" value="P:cellular response to oxidative stress"/>
    <property type="evidence" value="ECO:0007669"/>
    <property type="project" value="TreeGrafter"/>
</dbReference>
<dbReference type="PROSITE" id="PS00076">
    <property type="entry name" value="PYRIDINE_REDOX_1"/>
    <property type="match status" value="1"/>
</dbReference>
<evidence type="ECO:0000256" key="3">
    <source>
        <dbReference type="ARBA" id="ARBA00012610"/>
    </source>
</evidence>
<keyword evidence="6" id="KW-0521">NADP</keyword>
<dbReference type="PRINTS" id="PR00368">
    <property type="entry name" value="FADPNR"/>
</dbReference>
<dbReference type="SUPFAM" id="SSF51905">
    <property type="entry name" value="FAD/NAD(P)-binding domain"/>
    <property type="match status" value="1"/>
</dbReference>
<dbReference type="InterPro" id="IPR046952">
    <property type="entry name" value="GSHR/TRXR-like"/>
</dbReference>
<keyword evidence="5 11" id="KW-0274">FAD</keyword>
<dbReference type="Gene3D" id="3.50.50.60">
    <property type="entry name" value="FAD/NAD(P)-binding domain"/>
    <property type="match status" value="2"/>
</dbReference>
<dbReference type="GO" id="GO:0005829">
    <property type="term" value="C:cytosol"/>
    <property type="evidence" value="ECO:0007669"/>
    <property type="project" value="TreeGrafter"/>
</dbReference>
<dbReference type="HOGENOM" id="CLU_016755_2_4_1"/>
<keyword evidence="4 11" id="KW-0285">Flavoprotein</keyword>
<evidence type="ECO:0000256" key="6">
    <source>
        <dbReference type="ARBA" id="ARBA00022857"/>
    </source>
</evidence>
<dbReference type="GO" id="GO:0004791">
    <property type="term" value="F:thioredoxin-disulfide reductase (NADPH) activity"/>
    <property type="evidence" value="ECO:0007669"/>
    <property type="project" value="UniProtKB-EC"/>
</dbReference>
<evidence type="ECO:0000259" key="12">
    <source>
        <dbReference type="Pfam" id="PF02852"/>
    </source>
</evidence>
<evidence type="ECO:0000313" key="14">
    <source>
        <dbReference type="Ensembl" id="ENSTNIP00000019878.1"/>
    </source>
</evidence>
<accession>H3DH84</accession>
<evidence type="ECO:0000256" key="8">
    <source>
        <dbReference type="ARBA" id="ARBA00023002"/>
    </source>
</evidence>
<evidence type="ECO:0000313" key="15">
    <source>
        <dbReference type="Proteomes" id="UP000007303"/>
    </source>
</evidence>
<evidence type="ECO:0000256" key="2">
    <source>
        <dbReference type="ARBA" id="ARBA00007532"/>
    </source>
</evidence>
<keyword evidence="9" id="KW-1015">Disulfide bond</keyword>
<dbReference type="Pfam" id="PF02852">
    <property type="entry name" value="Pyr_redox_dim"/>
    <property type="match status" value="1"/>
</dbReference>
<organism evidence="14 15">
    <name type="scientific">Tetraodon nigroviridis</name>
    <name type="common">Spotted green pufferfish</name>
    <name type="synonym">Chelonodon nigroviridis</name>
    <dbReference type="NCBI Taxonomy" id="99883"/>
    <lineage>
        <taxon>Eukaryota</taxon>
        <taxon>Metazoa</taxon>
        <taxon>Chordata</taxon>
        <taxon>Craniata</taxon>
        <taxon>Vertebrata</taxon>
        <taxon>Euteleostomi</taxon>
        <taxon>Actinopterygii</taxon>
        <taxon>Neopterygii</taxon>
        <taxon>Teleostei</taxon>
        <taxon>Neoteleostei</taxon>
        <taxon>Acanthomorphata</taxon>
        <taxon>Eupercaria</taxon>
        <taxon>Tetraodontiformes</taxon>
        <taxon>Tetradontoidea</taxon>
        <taxon>Tetraodontidae</taxon>
        <taxon>Tetraodon</taxon>
    </lineage>
</organism>